<dbReference type="InterPro" id="IPR011990">
    <property type="entry name" value="TPR-like_helical_dom_sf"/>
</dbReference>
<keyword evidence="2 3" id="KW-0802">TPR repeat</keyword>
<dbReference type="Proteomes" id="UP000729733">
    <property type="component" value="Unassembled WGS sequence"/>
</dbReference>
<dbReference type="SUPFAM" id="SSF48452">
    <property type="entry name" value="TPR-like"/>
    <property type="match status" value="2"/>
</dbReference>
<evidence type="ECO:0000256" key="2">
    <source>
        <dbReference type="ARBA" id="ARBA00022803"/>
    </source>
</evidence>
<keyword evidence="1" id="KW-0677">Repeat</keyword>
<dbReference type="InterPro" id="IPR013105">
    <property type="entry name" value="TPR_2"/>
</dbReference>
<dbReference type="Pfam" id="PF07719">
    <property type="entry name" value="TPR_2"/>
    <property type="match status" value="1"/>
</dbReference>
<dbReference type="GO" id="GO:0046813">
    <property type="term" value="P:receptor-mediated virion attachment to host cell"/>
    <property type="evidence" value="ECO:0007669"/>
    <property type="project" value="TreeGrafter"/>
</dbReference>
<reference evidence="5" key="1">
    <citation type="journal article" date="2021" name="Antonie Van Leeuwenhoek">
        <title>Draft genome and description of Waterburya agarophytonicola gen. nov. sp. nov. (Pleurocapsales, Cyanobacteria): a seaweed symbiont.</title>
        <authorList>
            <person name="Bonthond G."/>
            <person name="Shalygin S."/>
            <person name="Bayer T."/>
            <person name="Weinberger F."/>
        </authorList>
    </citation>
    <scope>NUCLEOTIDE SEQUENCE</scope>
    <source>
        <strain evidence="5">KI4</strain>
    </source>
</reference>
<dbReference type="Pfam" id="PF13432">
    <property type="entry name" value="TPR_16"/>
    <property type="match status" value="1"/>
</dbReference>
<dbReference type="InterPro" id="IPR050498">
    <property type="entry name" value="Ycf3"/>
</dbReference>
<evidence type="ECO:0000313" key="6">
    <source>
        <dbReference type="Proteomes" id="UP000729733"/>
    </source>
</evidence>
<proteinExistence type="predicted"/>
<evidence type="ECO:0000256" key="1">
    <source>
        <dbReference type="ARBA" id="ARBA00022737"/>
    </source>
</evidence>
<dbReference type="SMART" id="SM00028">
    <property type="entry name" value="TPR"/>
    <property type="match status" value="6"/>
</dbReference>
<name>A0A964BPJ9_9CYAN</name>
<dbReference type="InterPro" id="IPR019734">
    <property type="entry name" value="TPR_rpt"/>
</dbReference>
<dbReference type="PROSITE" id="PS50005">
    <property type="entry name" value="TPR"/>
    <property type="match status" value="2"/>
</dbReference>
<evidence type="ECO:0000256" key="3">
    <source>
        <dbReference type="PROSITE-ProRule" id="PRU00339"/>
    </source>
</evidence>
<evidence type="ECO:0000256" key="4">
    <source>
        <dbReference type="SAM" id="Phobius"/>
    </source>
</evidence>
<sequence>MNQRNFWGSIKVITLLVCASGVAWFGIGLVGKQQQVEQFERANDLLVQQKYSSAITAYDRLLATNIVKHHLIWINRGYAFLGLNRYQEMLQSCSTATLIEPEAATGWNCQGEALYYLKQYPDALQAFDKASSKNPQEATFWLNKARVLSSLEQYEQAIAASDRAIELSTQSTVDNLDRAIAFNQKGQNLLKIEQYQASLTAFEQSLVNSPNYLSAQQGKGIALYELGNYQQAIAVFEEILERDNLTKEQKGMSLLYIGVSLCQTQKTTAGEKVFQQVLQLTTDPQSQEIAQKGCGIK</sequence>
<dbReference type="RefSeq" id="WP_229638568.1">
    <property type="nucleotide sequence ID" value="NZ_JADWDC010000002.1"/>
</dbReference>
<dbReference type="PANTHER" id="PTHR44858:SF1">
    <property type="entry name" value="UDP-N-ACETYLGLUCOSAMINE--PEPTIDE N-ACETYLGLUCOSAMINYLTRANSFERASE SPINDLY-RELATED"/>
    <property type="match status" value="1"/>
</dbReference>
<keyword evidence="4" id="KW-0472">Membrane</keyword>
<comment type="caution">
    <text evidence="5">The sequence shown here is derived from an EMBL/GenBank/DDBJ whole genome shotgun (WGS) entry which is preliminary data.</text>
</comment>
<feature type="transmembrane region" description="Helical" evidence="4">
    <location>
        <begin position="12"/>
        <end position="31"/>
    </location>
</feature>
<protein>
    <submittedName>
        <fullName evidence="5">Tetratricopeptide repeat protein</fullName>
    </submittedName>
</protein>
<dbReference type="Gene3D" id="1.25.40.10">
    <property type="entry name" value="Tetratricopeptide repeat domain"/>
    <property type="match status" value="3"/>
</dbReference>
<gene>
    <name evidence="5" type="ORF">I4641_01040</name>
</gene>
<accession>A0A964BPJ9</accession>
<organism evidence="5 6">
    <name type="scientific">Waterburya agarophytonicola KI4</name>
    <dbReference type="NCBI Taxonomy" id="2874699"/>
    <lineage>
        <taxon>Bacteria</taxon>
        <taxon>Bacillati</taxon>
        <taxon>Cyanobacteriota</taxon>
        <taxon>Cyanophyceae</taxon>
        <taxon>Pleurocapsales</taxon>
        <taxon>Hyellaceae</taxon>
        <taxon>Waterburya</taxon>
        <taxon>Waterburya agarophytonicola</taxon>
    </lineage>
</organism>
<dbReference type="Pfam" id="PF13181">
    <property type="entry name" value="TPR_8"/>
    <property type="match status" value="1"/>
</dbReference>
<keyword evidence="4" id="KW-1133">Transmembrane helix</keyword>
<dbReference type="EMBL" id="JADWDC010000002">
    <property type="protein sequence ID" value="MCC0175565.1"/>
    <property type="molecule type" value="Genomic_DNA"/>
</dbReference>
<feature type="repeat" description="TPR" evidence="3">
    <location>
        <begin position="104"/>
        <end position="137"/>
    </location>
</feature>
<dbReference type="Pfam" id="PF13424">
    <property type="entry name" value="TPR_12"/>
    <property type="match status" value="1"/>
</dbReference>
<dbReference type="PANTHER" id="PTHR44858">
    <property type="entry name" value="TETRATRICOPEPTIDE REPEAT PROTEIN 6"/>
    <property type="match status" value="1"/>
</dbReference>
<keyword evidence="6" id="KW-1185">Reference proteome</keyword>
<dbReference type="GO" id="GO:0009279">
    <property type="term" value="C:cell outer membrane"/>
    <property type="evidence" value="ECO:0007669"/>
    <property type="project" value="TreeGrafter"/>
</dbReference>
<dbReference type="AlphaFoldDB" id="A0A964BPJ9"/>
<feature type="repeat" description="TPR" evidence="3">
    <location>
        <begin position="138"/>
        <end position="171"/>
    </location>
</feature>
<keyword evidence="4" id="KW-0812">Transmembrane</keyword>
<evidence type="ECO:0000313" key="5">
    <source>
        <dbReference type="EMBL" id="MCC0175565.1"/>
    </source>
</evidence>